<dbReference type="GO" id="GO:0006310">
    <property type="term" value="P:DNA recombination"/>
    <property type="evidence" value="ECO:0007669"/>
    <property type="project" value="UniProtKB-KW"/>
</dbReference>
<dbReference type="Pfam" id="PF00589">
    <property type="entry name" value="Phage_integrase"/>
    <property type="match status" value="1"/>
</dbReference>
<sequence>MAVLGLMLVSVIFPRECRWSGVGLNHEQFGDGADPGGGHRGGARWFQCRVRPLSDAEEFAARGPTAALLRLSNTAAALLAGTIAREAHRSHRSFPHPGRHPDEHRCRRPTAQAPRRCRDRPRTDVENEDRQPHLLRHTAAMRLLHAGIDTTVIALWLGHESPETTLIYFHADLALKERALERVRPTGIQPGRYAPGDKLMAFLEAL</sequence>
<dbReference type="GO" id="GO:0003677">
    <property type="term" value="F:DNA binding"/>
    <property type="evidence" value="ECO:0007669"/>
    <property type="project" value="InterPro"/>
</dbReference>
<protein>
    <recommendedName>
        <fullName evidence="3">Tyr recombinase domain-containing protein</fullName>
    </recommendedName>
</protein>
<evidence type="ECO:0000256" key="2">
    <source>
        <dbReference type="SAM" id="MobiDB-lite"/>
    </source>
</evidence>
<dbReference type="SUPFAM" id="SSF56349">
    <property type="entry name" value="DNA breaking-rejoining enzymes"/>
    <property type="match status" value="1"/>
</dbReference>
<keyword evidence="1" id="KW-0233">DNA recombination</keyword>
<dbReference type="EMBL" id="SOEY01000006">
    <property type="protein sequence ID" value="TFB76452.1"/>
    <property type="molecule type" value="Genomic_DNA"/>
</dbReference>
<reference evidence="4 5" key="1">
    <citation type="submission" date="2019-03" db="EMBL/GenBank/DDBJ databases">
        <title>Genomics of glacier-inhabiting Cryobacterium strains.</title>
        <authorList>
            <person name="Liu Q."/>
            <person name="Xin Y.-H."/>
        </authorList>
    </citation>
    <scope>NUCLEOTIDE SEQUENCE [LARGE SCALE GENOMIC DNA]</scope>
    <source>
        <strain evidence="4 5">HLT2-23</strain>
    </source>
</reference>
<evidence type="ECO:0000259" key="3">
    <source>
        <dbReference type="Pfam" id="PF00589"/>
    </source>
</evidence>
<dbReference type="Proteomes" id="UP000298173">
    <property type="component" value="Unassembled WGS sequence"/>
</dbReference>
<dbReference type="GO" id="GO:0015074">
    <property type="term" value="P:DNA integration"/>
    <property type="evidence" value="ECO:0007669"/>
    <property type="project" value="InterPro"/>
</dbReference>
<organism evidence="4 5">
    <name type="scientific">Cryobacterium glaciale</name>
    <dbReference type="NCBI Taxonomy" id="1259145"/>
    <lineage>
        <taxon>Bacteria</taxon>
        <taxon>Bacillati</taxon>
        <taxon>Actinomycetota</taxon>
        <taxon>Actinomycetes</taxon>
        <taxon>Micrococcales</taxon>
        <taxon>Microbacteriaceae</taxon>
        <taxon>Cryobacterium</taxon>
    </lineage>
</organism>
<accession>A0A4R8V5T5</accession>
<dbReference type="AlphaFoldDB" id="A0A4R8V5T5"/>
<feature type="compositionally biased region" description="Basic residues" evidence="2">
    <location>
        <begin position="88"/>
        <end position="98"/>
    </location>
</feature>
<gene>
    <name evidence="4" type="ORF">E3O06_03645</name>
</gene>
<dbReference type="InterPro" id="IPR013762">
    <property type="entry name" value="Integrase-like_cat_sf"/>
</dbReference>
<feature type="compositionally biased region" description="Basic and acidic residues" evidence="2">
    <location>
        <begin position="120"/>
        <end position="130"/>
    </location>
</feature>
<proteinExistence type="predicted"/>
<name>A0A4R8V5T5_9MICO</name>
<dbReference type="OrthoDB" id="9801717at2"/>
<dbReference type="Gene3D" id="1.10.443.10">
    <property type="entry name" value="Intergrase catalytic core"/>
    <property type="match status" value="1"/>
</dbReference>
<evidence type="ECO:0000313" key="5">
    <source>
        <dbReference type="Proteomes" id="UP000298173"/>
    </source>
</evidence>
<feature type="domain" description="Tyr recombinase" evidence="3">
    <location>
        <begin position="123"/>
        <end position="172"/>
    </location>
</feature>
<evidence type="ECO:0000313" key="4">
    <source>
        <dbReference type="EMBL" id="TFB76452.1"/>
    </source>
</evidence>
<dbReference type="InterPro" id="IPR002104">
    <property type="entry name" value="Integrase_catalytic"/>
</dbReference>
<dbReference type="InterPro" id="IPR011010">
    <property type="entry name" value="DNA_brk_join_enz"/>
</dbReference>
<comment type="caution">
    <text evidence="4">The sequence shown here is derived from an EMBL/GenBank/DDBJ whole genome shotgun (WGS) entry which is preliminary data.</text>
</comment>
<feature type="region of interest" description="Disordered" evidence="2">
    <location>
        <begin position="88"/>
        <end position="130"/>
    </location>
</feature>
<keyword evidence="5" id="KW-1185">Reference proteome</keyword>
<evidence type="ECO:0000256" key="1">
    <source>
        <dbReference type="ARBA" id="ARBA00023172"/>
    </source>
</evidence>